<keyword evidence="5" id="KW-0443">Lipid metabolism</keyword>
<keyword evidence="2 7" id="KW-0812">Transmembrane</keyword>
<keyword evidence="3 7" id="KW-1133">Transmembrane helix</keyword>
<name>A0ABX7T5Z1_9SPHN</name>
<feature type="transmembrane region" description="Helical" evidence="7">
    <location>
        <begin position="79"/>
        <end position="100"/>
    </location>
</feature>
<protein>
    <submittedName>
        <fullName evidence="9">Sterol desaturase family protein</fullName>
    </submittedName>
</protein>
<evidence type="ECO:0000256" key="7">
    <source>
        <dbReference type="SAM" id="Phobius"/>
    </source>
</evidence>
<feature type="transmembrane region" description="Helical" evidence="7">
    <location>
        <begin position="45"/>
        <end position="67"/>
    </location>
</feature>
<gene>
    <name evidence="9" type="ORF">J4G78_14445</name>
</gene>
<evidence type="ECO:0000256" key="1">
    <source>
        <dbReference type="ARBA" id="ARBA00004127"/>
    </source>
</evidence>
<evidence type="ECO:0000313" key="9">
    <source>
        <dbReference type="EMBL" id="QTD55393.1"/>
    </source>
</evidence>
<evidence type="ECO:0000259" key="8">
    <source>
        <dbReference type="Pfam" id="PF04116"/>
    </source>
</evidence>
<feature type="transmembrane region" description="Helical" evidence="7">
    <location>
        <begin position="6"/>
        <end position="25"/>
    </location>
</feature>
<dbReference type="PANTHER" id="PTHR21624:SF1">
    <property type="entry name" value="ALKYLGLYCEROL MONOOXYGENASE"/>
    <property type="match status" value="1"/>
</dbReference>
<dbReference type="InterPro" id="IPR006694">
    <property type="entry name" value="Fatty_acid_hydroxylase"/>
</dbReference>
<dbReference type="PANTHER" id="PTHR21624">
    <property type="entry name" value="STEROL DESATURASE-RELATED PROTEIN"/>
    <property type="match status" value="1"/>
</dbReference>
<feature type="transmembrane region" description="Helical" evidence="7">
    <location>
        <begin position="147"/>
        <end position="170"/>
    </location>
</feature>
<evidence type="ECO:0000313" key="10">
    <source>
        <dbReference type="Proteomes" id="UP000663923"/>
    </source>
</evidence>
<keyword evidence="6 7" id="KW-0472">Membrane</keyword>
<keyword evidence="10" id="KW-1185">Reference proteome</keyword>
<dbReference type="Pfam" id="PF04116">
    <property type="entry name" value="FA_hydroxylase"/>
    <property type="match status" value="1"/>
</dbReference>
<reference evidence="9 10" key="1">
    <citation type="submission" date="2021-03" db="EMBL/GenBank/DDBJ databases">
        <title>Complete genome of Parasphingorhabdus_sp.JHSY0214.</title>
        <authorList>
            <person name="Yoo J.H."/>
            <person name="Bae J.W."/>
        </authorList>
    </citation>
    <scope>NUCLEOTIDE SEQUENCE [LARGE SCALE GENOMIC DNA]</scope>
    <source>
        <strain evidence="9 10">JHSY0214</strain>
    </source>
</reference>
<keyword evidence="4" id="KW-0560">Oxidoreductase</keyword>
<feature type="domain" description="Fatty acid hydroxylase" evidence="8">
    <location>
        <begin position="87"/>
        <end position="221"/>
    </location>
</feature>
<evidence type="ECO:0000256" key="4">
    <source>
        <dbReference type="ARBA" id="ARBA00023002"/>
    </source>
</evidence>
<evidence type="ECO:0000256" key="6">
    <source>
        <dbReference type="ARBA" id="ARBA00023136"/>
    </source>
</evidence>
<organism evidence="9 10">
    <name type="scientific">Parasphingorhabdus cellanae</name>
    <dbReference type="NCBI Taxonomy" id="2806553"/>
    <lineage>
        <taxon>Bacteria</taxon>
        <taxon>Pseudomonadati</taxon>
        <taxon>Pseudomonadota</taxon>
        <taxon>Alphaproteobacteria</taxon>
        <taxon>Sphingomonadales</taxon>
        <taxon>Sphingomonadaceae</taxon>
        <taxon>Parasphingorhabdus</taxon>
    </lineage>
</organism>
<evidence type="ECO:0000256" key="3">
    <source>
        <dbReference type="ARBA" id="ARBA00022989"/>
    </source>
</evidence>
<sequence length="321" mass="37727">MESFPSPTLWAIPFFVATVAGEWLWSRKNRHIRYETKDAMTSLLLGTGSLVAGVLTGGMVLALSLWVYEYRLFDFAIGWPHALWLIPLAFMLDDLAYYWFHRTAHRVRWFWAAHVIHHSSQHYNLTTALRQTWTGFFALSFIFRMPLFFLGFPPALIFFLAGVNLVYQYWIHTEAIDRMPRWFEAVMNTPSHHRVHHATNPRYLDRNYAGVFIIWDKMFGTFEPETAEEKIQYGIIKNLNSYNVLWAAFHEWIGIFKDLWSAPWRYKLNYLIKPPGWSHDGSRESSETIKKRWAKQERAAWQNMTLSSSAADQQVARLPDG</sequence>
<accession>A0ABX7T5Z1</accession>
<evidence type="ECO:0000256" key="5">
    <source>
        <dbReference type="ARBA" id="ARBA00023098"/>
    </source>
</evidence>
<comment type="subcellular location">
    <subcellularLocation>
        <location evidence="1">Endomembrane system</location>
        <topology evidence="1">Multi-pass membrane protein</topology>
    </subcellularLocation>
</comment>
<dbReference type="RefSeq" id="WP_207987217.1">
    <property type="nucleotide sequence ID" value="NZ_CP071794.1"/>
</dbReference>
<dbReference type="InterPro" id="IPR051689">
    <property type="entry name" value="Sterol_desaturase/TMEM195"/>
</dbReference>
<proteinExistence type="predicted"/>
<evidence type="ECO:0000256" key="2">
    <source>
        <dbReference type="ARBA" id="ARBA00022692"/>
    </source>
</evidence>
<dbReference type="Proteomes" id="UP000663923">
    <property type="component" value="Chromosome"/>
</dbReference>
<dbReference type="EMBL" id="CP071794">
    <property type="protein sequence ID" value="QTD55393.1"/>
    <property type="molecule type" value="Genomic_DNA"/>
</dbReference>